<keyword evidence="1" id="KW-0732">Signal</keyword>
<organism evidence="2 3">
    <name type="scientific">Bythopirellula goksoeyrii</name>
    <dbReference type="NCBI Taxonomy" id="1400387"/>
    <lineage>
        <taxon>Bacteria</taxon>
        <taxon>Pseudomonadati</taxon>
        <taxon>Planctomycetota</taxon>
        <taxon>Planctomycetia</taxon>
        <taxon>Pirellulales</taxon>
        <taxon>Lacipirellulaceae</taxon>
        <taxon>Bythopirellula</taxon>
    </lineage>
</organism>
<dbReference type="EMBL" id="CP042913">
    <property type="protein sequence ID" value="QEG35620.1"/>
    <property type="molecule type" value="Genomic_DNA"/>
</dbReference>
<accession>A0A5B9QDB8</accession>
<feature type="chain" id="PRO_5022931085" evidence="1">
    <location>
        <begin position="24"/>
        <end position="190"/>
    </location>
</feature>
<evidence type="ECO:0000313" key="3">
    <source>
        <dbReference type="Proteomes" id="UP000323917"/>
    </source>
</evidence>
<reference evidence="2 3" key="1">
    <citation type="submission" date="2019-08" db="EMBL/GenBank/DDBJ databases">
        <title>Deep-cultivation of Planctomycetes and their phenomic and genomic characterization uncovers novel biology.</title>
        <authorList>
            <person name="Wiegand S."/>
            <person name="Jogler M."/>
            <person name="Boedeker C."/>
            <person name="Pinto D."/>
            <person name="Vollmers J."/>
            <person name="Rivas-Marin E."/>
            <person name="Kohn T."/>
            <person name="Peeters S.H."/>
            <person name="Heuer A."/>
            <person name="Rast P."/>
            <person name="Oberbeckmann S."/>
            <person name="Bunk B."/>
            <person name="Jeske O."/>
            <person name="Meyerdierks A."/>
            <person name="Storesund J.E."/>
            <person name="Kallscheuer N."/>
            <person name="Luecker S."/>
            <person name="Lage O.M."/>
            <person name="Pohl T."/>
            <person name="Merkel B.J."/>
            <person name="Hornburger P."/>
            <person name="Mueller R.-W."/>
            <person name="Bruemmer F."/>
            <person name="Labrenz M."/>
            <person name="Spormann A.M."/>
            <person name="Op den Camp H."/>
            <person name="Overmann J."/>
            <person name="Amann R."/>
            <person name="Jetten M.S.M."/>
            <person name="Mascher T."/>
            <person name="Medema M.H."/>
            <person name="Devos D.P."/>
            <person name="Kaster A.-K."/>
            <person name="Ovreas L."/>
            <person name="Rohde M."/>
            <person name="Galperin M.Y."/>
            <person name="Jogler C."/>
        </authorList>
    </citation>
    <scope>NUCLEOTIDE SEQUENCE [LARGE SCALE GENOMIC DNA]</scope>
    <source>
        <strain evidence="2 3">Pr1d</strain>
    </source>
</reference>
<name>A0A5B9QDB8_9BACT</name>
<sequence length="190" mass="21022" precursor="true">MNRIGFPALCCLFLFFTANRALAEKVPNPAQNQIIAKTARLYLESSGTYVPGDLITESQIEELQDYLRRSFGNSPATHRGLSNRALKDDAPLSRYFFREQANQVLRKAAEKLGGYGQLEVLSLNRQGRQVLQEAIATQSEAGIISRIDTSPQNMGSEASGNPHQLKAIYTLEDFLEAAFPKSGEENSLDP</sequence>
<feature type="signal peptide" evidence="1">
    <location>
        <begin position="1"/>
        <end position="23"/>
    </location>
</feature>
<dbReference type="AlphaFoldDB" id="A0A5B9QDB8"/>
<dbReference type="Proteomes" id="UP000323917">
    <property type="component" value="Chromosome"/>
</dbReference>
<gene>
    <name evidence="2" type="ORF">Pr1d_29220</name>
</gene>
<protein>
    <submittedName>
        <fullName evidence="2">Uncharacterized protein</fullName>
    </submittedName>
</protein>
<keyword evidence="3" id="KW-1185">Reference proteome</keyword>
<dbReference type="KEGG" id="bgok:Pr1d_29220"/>
<proteinExistence type="predicted"/>
<evidence type="ECO:0000256" key="1">
    <source>
        <dbReference type="SAM" id="SignalP"/>
    </source>
</evidence>
<evidence type="ECO:0000313" key="2">
    <source>
        <dbReference type="EMBL" id="QEG35620.1"/>
    </source>
</evidence>